<feature type="domain" description="RNA polymerase sigma-70 region 2" evidence="5">
    <location>
        <begin position="22"/>
        <end position="78"/>
    </location>
</feature>
<name>A0A934K1Q8_9BACT</name>
<reference evidence="6" key="1">
    <citation type="submission" date="2020-10" db="EMBL/GenBank/DDBJ databases">
        <title>Ca. Dormibacterota MAGs.</title>
        <authorList>
            <person name="Montgomery K."/>
        </authorList>
    </citation>
    <scope>NUCLEOTIDE SEQUENCE [LARGE SCALE GENOMIC DNA]</scope>
    <source>
        <strain evidence="6">SC8812_S17_10</strain>
    </source>
</reference>
<protein>
    <recommendedName>
        <fullName evidence="5">RNA polymerase sigma-70 region 2 domain-containing protein</fullName>
    </recommendedName>
</protein>
<organism evidence="6 7">
    <name type="scientific">Candidatus Nephthysia bennettiae</name>
    <dbReference type="NCBI Taxonomy" id="3127016"/>
    <lineage>
        <taxon>Bacteria</taxon>
        <taxon>Bacillati</taxon>
        <taxon>Candidatus Dormiibacterota</taxon>
        <taxon>Candidatus Dormibacteria</taxon>
        <taxon>Candidatus Dormibacterales</taxon>
        <taxon>Candidatus Dormibacteraceae</taxon>
        <taxon>Candidatus Nephthysia</taxon>
    </lineage>
</organism>
<dbReference type="AlphaFoldDB" id="A0A934K1Q8"/>
<evidence type="ECO:0000313" key="7">
    <source>
        <dbReference type="Proteomes" id="UP000612893"/>
    </source>
</evidence>
<dbReference type="RefSeq" id="WP_338199361.1">
    <property type="nucleotide sequence ID" value="NZ_JAEKNR010000050.1"/>
</dbReference>
<keyword evidence="7" id="KW-1185">Reference proteome</keyword>
<evidence type="ECO:0000313" key="6">
    <source>
        <dbReference type="EMBL" id="MBJ7597269.1"/>
    </source>
</evidence>
<dbReference type="PANTHER" id="PTHR43133:SF8">
    <property type="entry name" value="RNA POLYMERASE SIGMA FACTOR HI_1459-RELATED"/>
    <property type="match status" value="1"/>
</dbReference>
<dbReference type="PANTHER" id="PTHR43133">
    <property type="entry name" value="RNA POLYMERASE ECF-TYPE SIGMA FACTO"/>
    <property type="match status" value="1"/>
</dbReference>
<evidence type="ECO:0000256" key="1">
    <source>
        <dbReference type="ARBA" id="ARBA00023015"/>
    </source>
</evidence>
<dbReference type="Gene3D" id="1.10.1740.10">
    <property type="match status" value="1"/>
</dbReference>
<accession>A0A934K1Q8</accession>
<keyword evidence="3" id="KW-0238">DNA-binding</keyword>
<dbReference type="InterPro" id="IPR007627">
    <property type="entry name" value="RNA_pol_sigma70_r2"/>
</dbReference>
<dbReference type="InterPro" id="IPR039425">
    <property type="entry name" value="RNA_pol_sigma-70-like"/>
</dbReference>
<evidence type="ECO:0000256" key="4">
    <source>
        <dbReference type="ARBA" id="ARBA00023163"/>
    </source>
</evidence>
<dbReference type="Proteomes" id="UP000612893">
    <property type="component" value="Unassembled WGS sequence"/>
</dbReference>
<evidence type="ECO:0000259" key="5">
    <source>
        <dbReference type="Pfam" id="PF04542"/>
    </source>
</evidence>
<sequence>MFGTQVMGAAGKQESLFMAGIEPLLPMAYRLAYGLLRHPEEAEDAVQDATLSAWRSRATFREGSELRPWFLAIVANSAGRRRG</sequence>
<keyword evidence="1" id="KW-0805">Transcription regulation</keyword>
<proteinExistence type="predicted"/>
<keyword evidence="4" id="KW-0804">Transcription</keyword>
<evidence type="ECO:0000256" key="2">
    <source>
        <dbReference type="ARBA" id="ARBA00023082"/>
    </source>
</evidence>
<dbReference type="InterPro" id="IPR013325">
    <property type="entry name" value="RNA_pol_sigma_r2"/>
</dbReference>
<dbReference type="Pfam" id="PF04542">
    <property type="entry name" value="Sigma70_r2"/>
    <property type="match status" value="1"/>
</dbReference>
<dbReference type="GO" id="GO:0006352">
    <property type="term" value="P:DNA-templated transcription initiation"/>
    <property type="evidence" value="ECO:0007669"/>
    <property type="project" value="InterPro"/>
</dbReference>
<dbReference type="EMBL" id="JAEKNR010000050">
    <property type="protein sequence ID" value="MBJ7597269.1"/>
    <property type="molecule type" value="Genomic_DNA"/>
</dbReference>
<dbReference type="GO" id="GO:0003677">
    <property type="term" value="F:DNA binding"/>
    <property type="evidence" value="ECO:0007669"/>
    <property type="project" value="UniProtKB-KW"/>
</dbReference>
<comment type="caution">
    <text evidence="6">The sequence shown here is derived from an EMBL/GenBank/DDBJ whole genome shotgun (WGS) entry which is preliminary data.</text>
</comment>
<evidence type="ECO:0000256" key="3">
    <source>
        <dbReference type="ARBA" id="ARBA00023125"/>
    </source>
</evidence>
<keyword evidence="2" id="KW-0731">Sigma factor</keyword>
<dbReference type="SUPFAM" id="SSF88946">
    <property type="entry name" value="Sigma2 domain of RNA polymerase sigma factors"/>
    <property type="match status" value="1"/>
</dbReference>
<gene>
    <name evidence="6" type="ORF">JF922_04170</name>
</gene>
<dbReference type="GO" id="GO:0016987">
    <property type="term" value="F:sigma factor activity"/>
    <property type="evidence" value="ECO:0007669"/>
    <property type="project" value="UniProtKB-KW"/>
</dbReference>